<evidence type="ECO:0000256" key="2">
    <source>
        <dbReference type="ARBA" id="ARBA00022729"/>
    </source>
</evidence>
<feature type="chain" id="PRO_5047134408" evidence="3">
    <location>
        <begin position="21"/>
        <end position="346"/>
    </location>
</feature>
<dbReference type="RefSeq" id="WP_225672242.1">
    <property type="nucleotide sequence ID" value="NZ_JAEDAH010000020.1"/>
</dbReference>
<organism evidence="5 6">
    <name type="scientific">Thalassolituus marinus</name>
    <dbReference type="NCBI Taxonomy" id="671053"/>
    <lineage>
        <taxon>Bacteria</taxon>
        <taxon>Pseudomonadati</taxon>
        <taxon>Pseudomonadota</taxon>
        <taxon>Gammaproteobacteria</taxon>
        <taxon>Oceanospirillales</taxon>
        <taxon>Oceanospirillaceae</taxon>
        <taxon>Thalassolituus</taxon>
    </lineage>
</organism>
<dbReference type="InterPro" id="IPR002509">
    <property type="entry name" value="NODB_dom"/>
</dbReference>
<dbReference type="InterPro" id="IPR011330">
    <property type="entry name" value="Glyco_hydro/deAcase_b/a-brl"/>
</dbReference>
<dbReference type="PANTHER" id="PTHR34216">
    <property type="match status" value="1"/>
</dbReference>
<dbReference type="Proteomes" id="UP000714380">
    <property type="component" value="Unassembled WGS sequence"/>
</dbReference>
<protein>
    <submittedName>
        <fullName evidence="5">Polysaccharide deacetylase family protein</fullName>
    </submittedName>
</protein>
<comment type="caution">
    <text evidence="5">The sequence shown here is derived from an EMBL/GenBank/DDBJ whole genome shotgun (WGS) entry which is preliminary data.</text>
</comment>
<evidence type="ECO:0000256" key="3">
    <source>
        <dbReference type="SAM" id="SignalP"/>
    </source>
</evidence>
<evidence type="ECO:0000313" key="5">
    <source>
        <dbReference type="EMBL" id="MCA6062838.1"/>
    </source>
</evidence>
<feature type="domain" description="NodB homology" evidence="4">
    <location>
        <begin position="78"/>
        <end position="346"/>
    </location>
</feature>
<evidence type="ECO:0000259" key="4">
    <source>
        <dbReference type="PROSITE" id="PS51677"/>
    </source>
</evidence>
<keyword evidence="2 3" id="KW-0732">Signal</keyword>
<dbReference type="EMBL" id="JAEDAH010000020">
    <property type="protein sequence ID" value="MCA6062838.1"/>
    <property type="molecule type" value="Genomic_DNA"/>
</dbReference>
<proteinExistence type="predicted"/>
<dbReference type="PROSITE" id="PS51677">
    <property type="entry name" value="NODB"/>
    <property type="match status" value="1"/>
</dbReference>
<name>A0ABS7ZNQ4_9GAMM</name>
<keyword evidence="6" id="KW-1185">Reference proteome</keyword>
<dbReference type="Gene3D" id="3.20.20.370">
    <property type="entry name" value="Glycoside hydrolase/deacetylase"/>
    <property type="match status" value="1"/>
</dbReference>
<dbReference type="Pfam" id="PF01522">
    <property type="entry name" value="Polysacc_deac_1"/>
    <property type="match status" value="1"/>
</dbReference>
<dbReference type="InterPro" id="IPR051398">
    <property type="entry name" value="Polysacch_Deacetylase"/>
</dbReference>
<dbReference type="CDD" id="cd10973">
    <property type="entry name" value="CE4_DAC_u4_5s"/>
    <property type="match status" value="1"/>
</dbReference>
<gene>
    <name evidence="5" type="ORF">I9W95_04370</name>
</gene>
<sequence>MIFRIFLTSLLMTLSGLTQAQLVILQYHHIDATTPPSTSISPEKFRQHLELLEQEGMIIVDLYDAMQQIRSGATVAEKSVAITFDDAYLSIYENAYPLLKERNWPFTVFVNTGAVDERHGRVMSWDQLREMKASGARIANHSVNHPYLTERPEGISLDTWLNDEIGFAEQRLQAEMGESQKMVAYPYGEFTLAISEWMASHGYLAFGQQSGPVGPMSHPQALPRFPAAGIYANPETLKTKLYTLAMPLSPEQLQEPWLANADMPALTLTFPGIDMHASQIQCFASGEGAIPTEAKAESGVIHLHTQATRPMTSGRSRYNCTAPSKRHKGWYYWYSQLWINSQVSQR</sequence>
<evidence type="ECO:0000313" key="6">
    <source>
        <dbReference type="Proteomes" id="UP000714380"/>
    </source>
</evidence>
<reference evidence="5 6" key="1">
    <citation type="submission" date="2020-12" db="EMBL/GenBank/DDBJ databases">
        <title>Novel Thalassolituus-related marine hydrocarbonoclastic bacteria mediated algae-derived hydrocarbons mineralization in twilight zone of the northern South China Sea.</title>
        <authorList>
            <person name="Dong C."/>
        </authorList>
    </citation>
    <scope>NUCLEOTIDE SEQUENCE [LARGE SCALE GENOMIC DNA]</scope>
    <source>
        <strain evidence="5 6">IMCC1826</strain>
    </source>
</reference>
<dbReference type="SUPFAM" id="SSF88713">
    <property type="entry name" value="Glycoside hydrolase/deacetylase"/>
    <property type="match status" value="1"/>
</dbReference>
<feature type="signal peptide" evidence="3">
    <location>
        <begin position="1"/>
        <end position="20"/>
    </location>
</feature>
<evidence type="ECO:0000256" key="1">
    <source>
        <dbReference type="ARBA" id="ARBA00004613"/>
    </source>
</evidence>
<accession>A0ABS7ZNQ4</accession>
<comment type="subcellular location">
    <subcellularLocation>
        <location evidence="1">Secreted</location>
    </subcellularLocation>
</comment>
<dbReference type="PANTHER" id="PTHR34216:SF3">
    <property type="entry name" value="POLY-BETA-1,6-N-ACETYL-D-GLUCOSAMINE N-DEACETYLASE"/>
    <property type="match status" value="1"/>
</dbReference>